<dbReference type="EMBL" id="BK015511">
    <property type="protein sequence ID" value="DAE10481.1"/>
    <property type="molecule type" value="Genomic_DNA"/>
</dbReference>
<accession>A0A8S5PV86</accession>
<protein>
    <submittedName>
        <fullName evidence="1">Uncharacterized protein</fullName>
    </submittedName>
</protein>
<name>A0A8S5PV86_9CAUD</name>
<reference evidence="1" key="1">
    <citation type="journal article" date="2021" name="Proc. Natl. Acad. Sci. U.S.A.">
        <title>A Catalog of Tens of Thousands of Viruses from Human Metagenomes Reveals Hidden Associations with Chronic Diseases.</title>
        <authorList>
            <person name="Tisza M.J."/>
            <person name="Buck C.B."/>
        </authorList>
    </citation>
    <scope>NUCLEOTIDE SEQUENCE</scope>
    <source>
        <strain evidence="1">CtcLF7</strain>
    </source>
</reference>
<sequence length="40" mass="4157">MVALGKVAQWSRSEIRAMSPEVFTSYLDAAAAVEKAASGG</sequence>
<evidence type="ECO:0000313" key="1">
    <source>
        <dbReference type="EMBL" id="DAE10481.1"/>
    </source>
</evidence>
<proteinExistence type="predicted"/>
<organism evidence="1">
    <name type="scientific">Caudovirales sp. ctcLF7</name>
    <dbReference type="NCBI Taxonomy" id="2825768"/>
    <lineage>
        <taxon>Viruses</taxon>
        <taxon>Duplodnaviria</taxon>
        <taxon>Heunggongvirae</taxon>
        <taxon>Uroviricota</taxon>
        <taxon>Caudoviricetes</taxon>
    </lineage>
</organism>